<organism evidence="2 3">
    <name type="scientific">Gnathostoma spinigerum</name>
    <dbReference type="NCBI Taxonomy" id="75299"/>
    <lineage>
        <taxon>Eukaryota</taxon>
        <taxon>Metazoa</taxon>
        <taxon>Ecdysozoa</taxon>
        <taxon>Nematoda</taxon>
        <taxon>Chromadorea</taxon>
        <taxon>Rhabditida</taxon>
        <taxon>Spirurina</taxon>
        <taxon>Gnathostomatomorpha</taxon>
        <taxon>Gnathostomatoidea</taxon>
        <taxon>Gnathostomatidae</taxon>
        <taxon>Gnathostoma</taxon>
    </lineage>
</organism>
<sequence>MSLSFSVENLVRKSQHHSSECHTKPRPNAERLPAEMITLSDAFPHEPQTFPPVISVAATSSHSLINSTSTASTTAKISYDKPSTIPLAEPSNSCRAGPSQQILSYFDVLLPHVQVGYLMIMEVSIQ</sequence>
<protein>
    <submittedName>
        <fullName evidence="2">Uncharacterized protein</fullName>
    </submittedName>
</protein>
<evidence type="ECO:0000313" key="2">
    <source>
        <dbReference type="EMBL" id="MFH4984635.1"/>
    </source>
</evidence>
<dbReference type="Proteomes" id="UP001608902">
    <property type="component" value="Unassembled WGS sequence"/>
</dbReference>
<keyword evidence="3" id="KW-1185">Reference proteome</keyword>
<feature type="compositionally biased region" description="Basic and acidic residues" evidence="1">
    <location>
        <begin position="17"/>
        <end position="29"/>
    </location>
</feature>
<proteinExistence type="predicted"/>
<evidence type="ECO:0000256" key="1">
    <source>
        <dbReference type="SAM" id="MobiDB-lite"/>
    </source>
</evidence>
<comment type="caution">
    <text evidence="2">The sequence shown here is derived from an EMBL/GenBank/DDBJ whole genome shotgun (WGS) entry which is preliminary data.</text>
</comment>
<dbReference type="AlphaFoldDB" id="A0ABD6EXF6"/>
<dbReference type="EMBL" id="JBGFUD010019531">
    <property type="protein sequence ID" value="MFH4984635.1"/>
    <property type="molecule type" value="Genomic_DNA"/>
</dbReference>
<gene>
    <name evidence="2" type="ORF">AB6A40_011344</name>
</gene>
<evidence type="ECO:0000313" key="3">
    <source>
        <dbReference type="Proteomes" id="UP001608902"/>
    </source>
</evidence>
<reference evidence="2 3" key="1">
    <citation type="submission" date="2024-08" db="EMBL/GenBank/DDBJ databases">
        <title>Gnathostoma spinigerum genome.</title>
        <authorList>
            <person name="Gonzalez-Bertolin B."/>
            <person name="Monzon S."/>
            <person name="Zaballos A."/>
            <person name="Jimenez P."/>
            <person name="Dekumyoy P."/>
            <person name="Varona S."/>
            <person name="Cuesta I."/>
            <person name="Sumanam S."/>
            <person name="Adisakwattana P."/>
            <person name="Gasser R.B."/>
            <person name="Hernandez-Gonzalez A."/>
            <person name="Young N.D."/>
            <person name="Perteguer M.J."/>
        </authorList>
    </citation>
    <scope>NUCLEOTIDE SEQUENCE [LARGE SCALE GENOMIC DNA]</scope>
    <source>
        <strain evidence="2">AL3</strain>
        <tissue evidence="2">Liver</tissue>
    </source>
</reference>
<feature type="region of interest" description="Disordered" evidence="1">
    <location>
        <begin position="1"/>
        <end position="29"/>
    </location>
</feature>
<name>A0ABD6EXF6_9BILA</name>
<accession>A0ABD6EXF6</accession>